<sequence length="394" mass="45089">MKLTTTQVALLEAIKASLFGTEPNYSADTDWDEVIKEAKAQTVLGIISPVIPVKDVSVEMGKATYMRILFEQDKLVKLLDANDIPCVILKGSAAAQYYPKPYLRAMGDIDVLVTRAKFEKAVEVLESNGYIYDHNKDENGHMLAYERNIVYKKNGIIIELHHHFSSEGFDMDDILEQSIDKREYRELDGYKIPVLPDIENGLVLLGHINQHMRGCDLGLRQIIDWEIFIHKVMDRDLWENTFIPIARSTGLDELALNTTAMCIEYCGLPNDLNMVIQSKKSLAEYLDIIFETGNFGIKAYNSSKKKNDKRIMYTAYNIKSFGFFRYFQNDGLRKWSLCKKYPFLIHFAWIYGIVRTVIKGISSNINIKSIKKEVKNGNDRLSLNKNIGVKSKNT</sequence>
<dbReference type="OrthoDB" id="9773927at2"/>
<dbReference type="EMBL" id="FOAT01000007">
    <property type="protein sequence ID" value="SEK88709.1"/>
    <property type="molecule type" value="Genomic_DNA"/>
</dbReference>
<gene>
    <name evidence="1" type="ORF">SAMN05216469_10747</name>
</gene>
<keyword evidence="1" id="KW-0808">Transferase</keyword>
<dbReference type="InterPro" id="IPR043519">
    <property type="entry name" value="NT_sf"/>
</dbReference>
<evidence type="ECO:0000313" key="2">
    <source>
        <dbReference type="Proteomes" id="UP000186015"/>
    </source>
</evidence>
<name>A0A1H7KPK4_RUMAL</name>
<dbReference type="AlphaFoldDB" id="A0A1H7KPK4"/>
<dbReference type="Proteomes" id="UP000186015">
    <property type="component" value="Unassembled WGS sequence"/>
</dbReference>
<organism evidence="1 2">
    <name type="scientific">Ruminococcus albus</name>
    <dbReference type="NCBI Taxonomy" id="1264"/>
    <lineage>
        <taxon>Bacteria</taxon>
        <taxon>Bacillati</taxon>
        <taxon>Bacillota</taxon>
        <taxon>Clostridia</taxon>
        <taxon>Eubacteriales</taxon>
        <taxon>Oscillospiraceae</taxon>
        <taxon>Ruminococcus</taxon>
    </lineage>
</organism>
<dbReference type="InterPro" id="IPR039498">
    <property type="entry name" value="NTP_transf_5"/>
</dbReference>
<evidence type="ECO:0000313" key="1">
    <source>
        <dbReference type="EMBL" id="SEK88709.1"/>
    </source>
</evidence>
<accession>A0A1H7KPK4</accession>
<protein>
    <submittedName>
        <fullName evidence="1">Uncharacterized nucleotidyltransferase</fullName>
    </submittedName>
</protein>
<proteinExistence type="predicted"/>
<dbReference type="SUPFAM" id="SSF81301">
    <property type="entry name" value="Nucleotidyltransferase"/>
    <property type="match status" value="1"/>
</dbReference>
<dbReference type="Pfam" id="PF14907">
    <property type="entry name" value="NTP_transf_5"/>
    <property type="match status" value="1"/>
</dbReference>
<dbReference type="GO" id="GO:0016740">
    <property type="term" value="F:transferase activity"/>
    <property type="evidence" value="ECO:0007669"/>
    <property type="project" value="UniProtKB-KW"/>
</dbReference>
<dbReference type="Gene3D" id="3.30.460.40">
    <property type="match status" value="1"/>
</dbReference>
<reference evidence="1 2" key="1">
    <citation type="submission" date="2016-10" db="EMBL/GenBank/DDBJ databases">
        <authorList>
            <person name="de Groot N.N."/>
        </authorList>
    </citation>
    <scope>NUCLEOTIDE SEQUENCE [LARGE SCALE GENOMIC DNA]</scope>
    <source>
        <strain evidence="1 2">KH2T6</strain>
    </source>
</reference>